<proteinExistence type="predicted"/>
<dbReference type="EMBL" id="MFVL01000017">
    <property type="protein sequence ID" value="OGJ01487.1"/>
    <property type="molecule type" value="Genomic_DNA"/>
</dbReference>
<evidence type="ECO:0000313" key="2">
    <source>
        <dbReference type="Proteomes" id="UP000177693"/>
    </source>
</evidence>
<gene>
    <name evidence="1" type="ORF">A3I23_00580</name>
</gene>
<dbReference type="AlphaFoldDB" id="A0A1F6Y543"/>
<organism evidence="1 2">
    <name type="scientific">Candidatus Nomurabacteria bacterium RIFCSPLOWO2_02_FULL_40_67</name>
    <dbReference type="NCBI Taxonomy" id="1801787"/>
    <lineage>
        <taxon>Bacteria</taxon>
        <taxon>Candidatus Nomuraibacteriota</taxon>
    </lineage>
</organism>
<comment type="caution">
    <text evidence="1">The sequence shown here is derived from an EMBL/GenBank/DDBJ whole genome shotgun (WGS) entry which is preliminary data.</text>
</comment>
<accession>A0A1F6Y543</accession>
<sequence>MNTTIQLHSNILAKVKFFSKQLQLKLHKSTGRKLALQGEETIALSIFKQTPPARTFLSGWWLIYVKWVCR</sequence>
<name>A0A1F6Y543_9BACT</name>
<reference evidence="1 2" key="1">
    <citation type="journal article" date="2016" name="Nat. Commun.">
        <title>Thousands of microbial genomes shed light on interconnected biogeochemical processes in an aquifer system.</title>
        <authorList>
            <person name="Anantharaman K."/>
            <person name="Brown C.T."/>
            <person name="Hug L.A."/>
            <person name="Sharon I."/>
            <person name="Castelle C.J."/>
            <person name="Probst A.J."/>
            <person name="Thomas B.C."/>
            <person name="Singh A."/>
            <person name="Wilkins M.J."/>
            <person name="Karaoz U."/>
            <person name="Brodie E.L."/>
            <person name="Williams K.H."/>
            <person name="Hubbard S.S."/>
            <person name="Banfield J.F."/>
        </authorList>
    </citation>
    <scope>NUCLEOTIDE SEQUENCE [LARGE SCALE GENOMIC DNA]</scope>
</reference>
<dbReference type="Proteomes" id="UP000177693">
    <property type="component" value="Unassembled WGS sequence"/>
</dbReference>
<evidence type="ECO:0000313" key="1">
    <source>
        <dbReference type="EMBL" id="OGJ01487.1"/>
    </source>
</evidence>
<protein>
    <submittedName>
        <fullName evidence="1">Uncharacterized protein</fullName>
    </submittedName>
</protein>